<proteinExistence type="predicted"/>
<evidence type="ECO:0000313" key="4">
    <source>
        <dbReference type="Proteomes" id="UP000608513"/>
    </source>
</evidence>
<evidence type="ECO:0000256" key="1">
    <source>
        <dbReference type="SAM" id="MobiDB-lite"/>
    </source>
</evidence>
<dbReference type="CDD" id="cd10551">
    <property type="entry name" value="PsrB"/>
    <property type="match status" value="1"/>
</dbReference>
<evidence type="ECO:0000259" key="2">
    <source>
        <dbReference type="PROSITE" id="PS51379"/>
    </source>
</evidence>
<dbReference type="Pfam" id="PF13247">
    <property type="entry name" value="Fer4_11"/>
    <property type="match status" value="1"/>
</dbReference>
<evidence type="ECO:0000313" key="3">
    <source>
        <dbReference type="EMBL" id="MBC5784049.1"/>
    </source>
</evidence>
<protein>
    <submittedName>
        <fullName evidence="3">4Fe-4S dicluster domain-containing protein</fullName>
    </submittedName>
</protein>
<dbReference type="RefSeq" id="WP_187076788.1">
    <property type="nucleotide sequence ID" value="NZ_JACORT010000005.1"/>
</dbReference>
<dbReference type="SUPFAM" id="SSF53706">
    <property type="entry name" value="Formate dehydrogenase/DMSO reductase, domains 1-3"/>
    <property type="match status" value="1"/>
</dbReference>
<dbReference type="InterPro" id="IPR009010">
    <property type="entry name" value="Asp_de-COase-like_dom_sf"/>
</dbReference>
<dbReference type="PANTHER" id="PTHR42783:SF3">
    <property type="entry name" value="GLUTAMATE SYNTHASE [NADPH] SMALL CHAIN-RELATED"/>
    <property type="match status" value="1"/>
</dbReference>
<organism evidence="3 4">
    <name type="scientific">Ramlibacter cellulosilyticus</name>
    <dbReference type="NCBI Taxonomy" id="2764187"/>
    <lineage>
        <taxon>Bacteria</taxon>
        <taxon>Pseudomonadati</taxon>
        <taxon>Pseudomonadota</taxon>
        <taxon>Betaproteobacteria</taxon>
        <taxon>Burkholderiales</taxon>
        <taxon>Comamonadaceae</taxon>
        <taxon>Ramlibacter</taxon>
    </lineage>
</organism>
<dbReference type="Gene3D" id="2.40.40.20">
    <property type="match status" value="1"/>
</dbReference>
<dbReference type="Gene3D" id="3.30.70.20">
    <property type="match status" value="2"/>
</dbReference>
<dbReference type="InterPro" id="IPR017896">
    <property type="entry name" value="4Fe4S_Fe-S-bd"/>
</dbReference>
<comment type="caution">
    <text evidence="3">The sequence shown here is derived from an EMBL/GenBank/DDBJ whole genome shotgun (WGS) entry which is preliminary data.</text>
</comment>
<dbReference type="PROSITE" id="PS51379">
    <property type="entry name" value="4FE4S_FER_2"/>
    <property type="match status" value="2"/>
</dbReference>
<dbReference type="SUPFAM" id="SSF54862">
    <property type="entry name" value="4Fe-4S ferredoxins"/>
    <property type="match status" value="1"/>
</dbReference>
<keyword evidence="4" id="KW-1185">Reference proteome</keyword>
<reference evidence="3" key="1">
    <citation type="submission" date="2020-08" db="EMBL/GenBank/DDBJ databases">
        <title>Ramlibacter sp. USB13 16S ribosomal RNA gene genome sequencing and assembly.</title>
        <authorList>
            <person name="Kang M."/>
        </authorList>
    </citation>
    <scope>NUCLEOTIDE SEQUENCE</scope>
    <source>
        <strain evidence="3">USB13</strain>
    </source>
</reference>
<dbReference type="EMBL" id="JACORT010000005">
    <property type="protein sequence ID" value="MBC5784049.1"/>
    <property type="molecule type" value="Genomic_DNA"/>
</dbReference>
<accession>A0A923MSY7</accession>
<name>A0A923MSY7_9BURK</name>
<sequence>MDTTPQSLVFHRAVPGAITRRRAMAWMAASAALASAGCSPPERGRILPWVDMPEARGASDPVYYASAVLRDGFAQGVLVGTQLGRPIKVEGNPAHPSSLGATDPFGQAAVLQLWDPDRSQAVVQRLAPVGTPNATQAAGLSSWPAFESAWRPLAGRLQAQRGAGLRILSGPLTSPTLRAQLARWLHALPQARWHQHAALADATATEWTLSAFGTPAHPVARFDRARCVVALGGDPFSEGAACVRHAADWARLRREGRTPVLFAVEVAPGLFGGRADRRIALAPREIDALVQRLAADAPDSAFEGELLQAMRAAGPDLLLLPGPGLDAASHAAVHAMHDRAGATSRTLSWLPPLAWAPEAGTLRELVDAMLAGAVDTLVMLDANPVYDAPGALAFTQALEQVRFTVHAATYRDETARASAWHLPVSHAFEQWSDALAHDGTATLLQPAIAPLYDTRALHEIVALLAGEDAREGHALVQATWRAAWGDAFDERWRESLGAGVVRDSAPAPIATPAAPAPRQRERARVPDGELAAVFRPDPSVLDGRHANNAWLQELPRPFTKHTWDNAAFLGPRTADAAGLATGDRVRVSAFGAHVDAPVWVGALHAEGVVTLPLGYGRRAAGRVGNGVGFDAYRVRPLRDVDAAVRLQKLPGGGHAFALTQNTQDPSGREPARSQSANARRPGPPHPVPSLYPGYASPDHAWAMVIDLDACIGCNACTIACQAENNIPVVGKEEVARGHEMHWIRVDRYDSALPGGSIFQPVPCMHCEKAPCELVCPVGATMHDDEGLNVQVYNRCIGTRFCSNNCPYKVRRFNFLQYTDAQTESLKGQRNPEVTVRNRGVMEKCTYCLHRIARARQHAQAQGVPLADGDVVTACQAVCPTQAIHFGDLRDPASEVLRLRASPRHYVLLEELDTRPRTTYLARRT</sequence>
<dbReference type="SUPFAM" id="SSF50692">
    <property type="entry name" value="ADC-like"/>
    <property type="match status" value="1"/>
</dbReference>
<dbReference type="Proteomes" id="UP000608513">
    <property type="component" value="Unassembled WGS sequence"/>
</dbReference>
<feature type="region of interest" description="Disordered" evidence="1">
    <location>
        <begin position="654"/>
        <end position="691"/>
    </location>
</feature>
<dbReference type="CDD" id="cd02784">
    <property type="entry name" value="MopB_CT_PHLH"/>
    <property type="match status" value="1"/>
</dbReference>
<feature type="domain" description="4Fe-4S ferredoxin-type" evidence="2">
    <location>
        <begin position="701"/>
        <end position="731"/>
    </location>
</feature>
<dbReference type="PANTHER" id="PTHR42783">
    <property type="entry name" value="GLUTAMATE SYNTHASE [NADPH] SMALL CHAIN"/>
    <property type="match status" value="1"/>
</dbReference>
<gene>
    <name evidence="3" type="ORF">H8N03_13945</name>
</gene>
<feature type="region of interest" description="Disordered" evidence="1">
    <location>
        <begin position="505"/>
        <end position="524"/>
    </location>
</feature>
<feature type="domain" description="4Fe-4S ferredoxin-type" evidence="2">
    <location>
        <begin position="754"/>
        <end position="785"/>
    </location>
</feature>
<feature type="compositionally biased region" description="Low complexity" evidence="1">
    <location>
        <begin position="505"/>
        <end position="517"/>
    </location>
</feature>
<dbReference type="AlphaFoldDB" id="A0A923MSY7"/>
<dbReference type="Gene3D" id="3.30.2070.10">
    <property type="entry name" value="Formate dehydrogenase/DMSO reductase"/>
    <property type="match status" value="1"/>
</dbReference>
<dbReference type="Gene3D" id="3.40.50.740">
    <property type="match status" value="1"/>
</dbReference>